<organism evidence="1 2">
    <name type="scientific">Dorea formicigenerans</name>
    <dbReference type="NCBI Taxonomy" id="39486"/>
    <lineage>
        <taxon>Bacteria</taxon>
        <taxon>Bacillati</taxon>
        <taxon>Bacillota</taxon>
        <taxon>Clostridia</taxon>
        <taxon>Lachnospirales</taxon>
        <taxon>Lachnospiraceae</taxon>
        <taxon>Dorea</taxon>
    </lineage>
</organism>
<gene>
    <name evidence="1" type="ORF">DWY33_09620</name>
</gene>
<dbReference type="Proteomes" id="UP000283652">
    <property type="component" value="Unassembled WGS sequence"/>
</dbReference>
<dbReference type="SUPFAM" id="SSF48371">
    <property type="entry name" value="ARM repeat"/>
    <property type="match status" value="1"/>
</dbReference>
<evidence type="ECO:0000313" key="2">
    <source>
        <dbReference type="Proteomes" id="UP000283652"/>
    </source>
</evidence>
<proteinExistence type="predicted"/>
<reference evidence="1 2" key="1">
    <citation type="submission" date="2018-08" db="EMBL/GenBank/DDBJ databases">
        <title>A genome reference for cultivated species of the human gut microbiota.</title>
        <authorList>
            <person name="Zou Y."/>
            <person name="Xue W."/>
            <person name="Luo G."/>
        </authorList>
    </citation>
    <scope>NUCLEOTIDE SEQUENCE [LARGE SCALE GENOMIC DNA]</scope>
    <source>
        <strain evidence="1 2">AF25-11</strain>
    </source>
</reference>
<dbReference type="AlphaFoldDB" id="A0A412EZJ6"/>
<sequence length="626" mass="65639">MAGTELAKAYVQIIPSAQGISGKIQQAIDPEAEPAGASFGGKLVGKLKGIIATAAIGKALGSAISEGANLEQSLGGIETLFKDSADKVKANAAEAYRTAGMSANEYMELTTSFSASLLSSLSNDTSKAADVADMAMTDMSDNANKMGTNMEDIKNAYQGFAKQNYTMLDNLKLGYGGTKTEMERLLTDAQKITGVKYDINNLSDVYSAIHVIQGQLDITGTTAKEAATTISGSFASMKAAAQNVMGQIALGMDIKPALSALAETMTTFLVGNLLPAVWNVISALPGALVTFIQTATPQLATALMQFVPEIATQVQTALPQLYEMANGMLLQITTAIQTNLPGLLQQGVEIVTNIANGILQNIPQFISMAATLMANFENAIWSALPLVLAAGGKLILNLVNGIINNLPQIATAAAQAVAKMTATIGQNLPQVLQSGIEIIGKLAAGLIRAIPSLIAQIPQIISGIRSAFSNVDWGTIGHNIIQGIANGLRNAGHILWEAVKGVLGNFKDNVLAFFGIHSPARWGVFVGEMIDAGFVKGIIGKLPAINSAVTKLQDIATSPFSNANLNYDLQGTANSSRTSENETSSRLDTLIALLRAIIAIIDGKPSGDVSERELIRALRDMGVVFE</sequence>
<dbReference type="EMBL" id="QRUK01000017">
    <property type="protein sequence ID" value="RGR58371.1"/>
    <property type="molecule type" value="Genomic_DNA"/>
</dbReference>
<evidence type="ECO:0008006" key="3">
    <source>
        <dbReference type="Google" id="ProtNLM"/>
    </source>
</evidence>
<accession>A0A412EZJ6</accession>
<protein>
    <recommendedName>
        <fullName evidence="3">Phage tail protein</fullName>
    </recommendedName>
</protein>
<evidence type="ECO:0000313" key="1">
    <source>
        <dbReference type="EMBL" id="RGR58371.1"/>
    </source>
</evidence>
<name>A0A412EZJ6_9FIRM</name>
<dbReference type="RefSeq" id="WP_118398734.1">
    <property type="nucleotide sequence ID" value="NZ_QRUK01000017.1"/>
</dbReference>
<comment type="caution">
    <text evidence="1">The sequence shown here is derived from an EMBL/GenBank/DDBJ whole genome shotgun (WGS) entry which is preliminary data.</text>
</comment>
<dbReference type="InterPro" id="IPR016024">
    <property type="entry name" value="ARM-type_fold"/>
</dbReference>